<keyword evidence="3" id="KW-1185">Reference proteome</keyword>
<organism evidence="2 3">
    <name type="scientific">Pristionchus fissidentatus</name>
    <dbReference type="NCBI Taxonomy" id="1538716"/>
    <lineage>
        <taxon>Eukaryota</taxon>
        <taxon>Metazoa</taxon>
        <taxon>Ecdysozoa</taxon>
        <taxon>Nematoda</taxon>
        <taxon>Chromadorea</taxon>
        <taxon>Rhabditida</taxon>
        <taxon>Rhabditina</taxon>
        <taxon>Diplogasteromorpha</taxon>
        <taxon>Diplogasteroidea</taxon>
        <taxon>Neodiplogasteridae</taxon>
        <taxon>Pristionchus</taxon>
    </lineage>
</organism>
<proteinExistence type="predicted"/>
<evidence type="ECO:0000313" key="3">
    <source>
        <dbReference type="Proteomes" id="UP001432322"/>
    </source>
</evidence>
<dbReference type="EMBL" id="BTSY01000004">
    <property type="protein sequence ID" value="GMT23621.1"/>
    <property type="molecule type" value="Genomic_DNA"/>
</dbReference>
<feature type="non-terminal residue" evidence="2">
    <location>
        <position position="1"/>
    </location>
</feature>
<reference evidence="2" key="1">
    <citation type="submission" date="2023-10" db="EMBL/GenBank/DDBJ databases">
        <title>Genome assembly of Pristionchus species.</title>
        <authorList>
            <person name="Yoshida K."/>
            <person name="Sommer R.J."/>
        </authorList>
    </citation>
    <scope>NUCLEOTIDE SEQUENCE</scope>
    <source>
        <strain evidence="2">RS5133</strain>
    </source>
</reference>
<feature type="region of interest" description="Disordered" evidence="1">
    <location>
        <begin position="72"/>
        <end position="103"/>
    </location>
</feature>
<dbReference type="AlphaFoldDB" id="A0AAV5VVT5"/>
<sequence>VISQSPPSFKHNGGVKVIEGGKYRIVCKDGFKFPPGTKAAQKNMQNVVCGGTDKGYLDGETNEKTKIESCERGQEPGCAPSIDASNLPSSKKLKKSDKCTTNNDRSSVGCKITVECAEGYYPKNPDMQIEKEQSLECKDNGTSSYWNDPKTNQIVSSMLECLPGCKDGQLGKNARFVRANGDKTTVGDTNFYNENAKVTVKCNDDSTYKYGDVTSTNPEMTYTCKGGADPWKNEDQSRLEKSPGDLCVRVCEAMETPAGLRITASPATRFVNGIPVVKADEKYSFTCANGYHYPPESSPAKNNNKQTLVCDNNSGKFVDGTTGEKTGPTLCVKDTGPGCPDIAQHNSKTTDECPQGNKGNIGCSVRVTCDKRYIPASPYDKDGKQILKCEDGNDWKDQFGNVVKSKLECKKACIVDDAKIGKVAKVTKNSGDTKNINNFVYVENGQVITVKCEGDGVVWKDNASETPKEHSYTCVGGNEGWKRDNDGQVVVNPGDGCVRTCKAPENIQSATAKLQQKPTIIDYSGQKLVADGAKFIYKCNENYAYPSTSPYNGMQNEPVVCNGATRNFESIKKKGNPFTKPEECERKKGLNECKIIPQDASKTVSQLVKCDVGEYVKTGCTVKVRCADGHYPKKVDYHTVLGDQEMICTSGGEGWRDQYNNIISDPLECIAGCLNRSSTSTDVVVEANNYISTTHKKATCKTMKLTVKSVANSTRYSCPVENPGEKTTDNGCTNSCKALDTNLPAGVVIEKAAEAFAGVPSFVFGDETYVFKCLPGYVYPSKSPHRPLGKQSLKCNGDYKTYDDMESGATDGKVEACEKAPGCKKPVLSDNSVTVTGPECWVGSDYLNDKCTVEIKCEPGYYPEDKLILYGDNVKLKCDESKEAWVDVKTGETKEDTKIKCIKGCVEIDPKVSREVKA</sequence>
<evidence type="ECO:0008006" key="4">
    <source>
        <dbReference type="Google" id="ProtNLM"/>
    </source>
</evidence>
<evidence type="ECO:0000313" key="2">
    <source>
        <dbReference type="EMBL" id="GMT23621.1"/>
    </source>
</evidence>
<gene>
    <name evidence="2" type="ORF">PFISCL1PPCAC_14918</name>
</gene>
<comment type="caution">
    <text evidence="2">The sequence shown here is derived from an EMBL/GenBank/DDBJ whole genome shotgun (WGS) entry which is preliminary data.</text>
</comment>
<name>A0AAV5VVT5_9BILA</name>
<dbReference type="Proteomes" id="UP001432322">
    <property type="component" value="Unassembled WGS sequence"/>
</dbReference>
<accession>A0AAV5VVT5</accession>
<protein>
    <recommendedName>
        <fullName evidence="4">Sushi domain-containing protein</fullName>
    </recommendedName>
</protein>
<evidence type="ECO:0000256" key="1">
    <source>
        <dbReference type="SAM" id="MobiDB-lite"/>
    </source>
</evidence>